<dbReference type="EMBL" id="FJOG01000038">
    <property type="protein sequence ID" value="CZR66631.1"/>
    <property type="molecule type" value="Genomic_DNA"/>
</dbReference>
<dbReference type="OrthoDB" id="62952at2759"/>
<dbReference type="InterPro" id="IPR038883">
    <property type="entry name" value="AN11006-like"/>
</dbReference>
<accession>A0A1L7XNJ3</accession>
<keyword evidence="2" id="KW-1185">Reference proteome</keyword>
<dbReference type="Proteomes" id="UP000184330">
    <property type="component" value="Unassembled WGS sequence"/>
</dbReference>
<gene>
    <name evidence="1" type="ORF">PAC_16532</name>
</gene>
<name>A0A1L7XNJ3_9HELO</name>
<evidence type="ECO:0000313" key="1">
    <source>
        <dbReference type="EMBL" id="CZR66631.1"/>
    </source>
</evidence>
<organism evidence="1 2">
    <name type="scientific">Phialocephala subalpina</name>
    <dbReference type="NCBI Taxonomy" id="576137"/>
    <lineage>
        <taxon>Eukaryota</taxon>
        <taxon>Fungi</taxon>
        <taxon>Dikarya</taxon>
        <taxon>Ascomycota</taxon>
        <taxon>Pezizomycotina</taxon>
        <taxon>Leotiomycetes</taxon>
        <taxon>Helotiales</taxon>
        <taxon>Mollisiaceae</taxon>
        <taxon>Phialocephala</taxon>
        <taxon>Phialocephala fortinii species complex</taxon>
    </lineage>
</organism>
<reference evidence="1 2" key="1">
    <citation type="submission" date="2016-03" db="EMBL/GenBank/DDBJ databases">
        <authorList>
            <person name="Ploux O."/>
        </authorList>
    </citation>
    <scope>NUCLEOTIDE SEQUENCE [LARGE SCALE GENOMIC DNA]</scope>
    <source>
        <strain evidence="1 2">UAMH 11012</strain>
    </source>
</reference>
<evidence type="ECO:0008006" key="3">
    <source>
        <dbReference type="Google" id="ProtNLM"/>
    </source>
</evidence>
<evidence type="ECO:0000313" key="2">
    <source>
        <dbReference type="Proteomes" id="UP000184330"/>
    </source>
</evidence>
<protein>
    <recommendedName>
        <fullName evidence="3">F-box domain-containing protein</fullName>
    </recommendedName>
</protein>
<sequence>MVSNSHSQQRPSSHPDNTPPFQFLKLPAEIRNMIYSLLVVSSNLIYITTPTRKPRKKLNALDPAPEENKFRNRYILFANKQTYQEARVLLYSLNTFAVGNGWWGSTIHPNLHGLKLFTQRVPNDCISRIKKAVLFLLSEPIYNPANATQKEYFMDPTAAKSITEVCTILRTRFKGLDHFEIQSAEGPGSSSHVLFARPWVFDIRAPQNLISNSIEKVLRVLSIKEVEFLRGPDLTEAEWVRFRSFIFNENTLRDFEVKDG</sequence>
<dbReference type="AlphaFoldDB" id="A0A1L7XNJ3"/>
<dbReference type="PANTHER" id="PTHR42085:SF2">
    <property type="entry name" value="F-BOX DOMAIN-CONTAINING PROTEIN"/>
    <property type="match status" value="1"/>
</dbReference>
<proteinExistence type="predicted"/>
<dbReference type="PANTHER" id="PTHR42085">
    <property type="entry name" value="F-BOX DOMAIN-CONTAINING PROTEIN"/>
    <property type="match status" value="1"/>
</dbReference>